<dbReference type="Proteomes" id="UP000238642">
    <property type="component" value="Unassembled WGS sequence"/>
</dbReference>
<comment type="caution">
    <text evidence="1">The sequence shown here is derived from an EMBL/GenBank/DDBJ whole genome shotgun (WGS) entry which is preliminary data.</text>
</comment>
<name>A0A2S9JS05_9SPHI</name>
<evidence type="ECO:0000313" key="2">
    <source>
        <dbReference type="Proteomes" id="UP000238642"/>
    </source>
</evidence>
<keyword evidence="2" id="KW-1185">Reference proteome</keyword>
<sequence length="117" mass="13720">MFIMKINFDDIWEKVIKPLEGKTVHTLDEKKPNKIVEVTNEYLKRNSENDSPAQTIPKEVFETVYNYIMDKGEISRMEINKTLPKRFSSIVCTVLAEAPNIAYELRPVRLFKKEINN</sequence>
<accession>A0A2S9JS05</accession>
<organism evidence="1 2">
    <name type="scientific">Sphingobacterium gobiense</name>
    <dbReference type="NCBI Taxonomy" id="1382456"/>
    <lineage>
        <taxon>Bacteria</taxon>
        <taxon>Pseudomonadati</taxon>
        <taxon>Bacteroidota</taxon>
        <taxon>Sphingobacteriia</taxon>
        <taxon>Sphingobacteriales</taxon>
        <taxon>Sphingobacteriaceae</taxon>
        <taxon>Sphingobacterium</taxon>
    </lineage>
</organism>
<proteinExistence type="predicted"/>
<evidence type="ECO:0000313" key="1">
    <source>
        <dbReference type="EMBL" id="PRD56033.1"/>
    </source>
</evidence>
<gene>
    <name evidence="1" type="ORF">C5749_01720</name>
</gene>
<dbReference type="EMBL" id="PVBS01000001">
    <property type="protein sequence ID" value="PRD56033.1"/>
    <property type="molecule type" value="Genomic_DNA"/>
</dbReference>
<reference evidence="1 2" key="1">
    <citation type="submission" date="2018-02" db="EMBL/GenBank/DDBJ databases">
        <title>The draft genome of Sphingobacterium gobiense H7.</title>
        <authorList>
            <person name="Li L."/>
            <person name="Liu L."/>
            <person name="Zhang X."/>
            <person name="Wang T."/>
            <person name="Liang L."/>
        </authorList>
    </citation>
    <scope>NUCLEOTIDE SEQUENCE [LARGE SCALE GENOMIC DNA]</scope>
    <source>
        <strain evidence="1 2">ACCC 05757</strain>
    </source>
</reference>
<dbReference type="AlphaFoldDB" id="A0A2S9JS05"/>
<protein>
    <submittedName>
        <fullName evidence="1">Uncharacterized protein</fullName>
    </submittedName>
</protein>